<dbReference type="SUPFAM" id="SSF52129">
    <property type="entry name" value="Caspase-like"/>
    <property type="match status" value="1"/>
</dbReference>
<dbReference type="NCBIfam" id="NF047832">
    <property type="entry name" value="caspase_w_EACC1"/>
    <property type="match status" value="1"/>
</dbReference>
<feature type="region of interest" description="Disordered" evidence="1">
    <location>
        <begin position="369"/>
        <end position="408"/>
    </location>
</feature>
<protein>
    <submittedName>
        <fullName evidence="3">Sulfatase-modifying factor protein</fullName>
    </submittedName>
</protein>
<comment type="caution">
    <text evidence="3">The sequence shown here is derived from an EMBL/GenBank/DDBJ whole genome shotgun (WGS) entry which is preliminary data.</text>
</comment>
<evidence type="ECO:0000313" key="4">
    <source>
        <dbReference type="Proteomes" id="UP000718564"/>
    </source>
</evidence>
<dbReference type="PANTHER" id="PTHR23150:SF35">
    <property type="entry name" value="BLL6746 PROTEIN"/>
    <property type="match status" value="1"/>
</dbReference>
<evidence type="ECO:0000259" key="2">
    <source>
        <dbReference type="PROSITE" id="PS50222"/>
    </source>
</evidence>
<dbReference type="PROSITE" id="PS00018">
    <property type="entry name" value="EF_HAND_1"/>
    <property type="match status" value="1"/>
</dbReference>
<dbReference type="Pfam" id="PF03781">
    <property type="entry name" value="FGE-sulfatase"/>
    <property type="match status" value="1"/>
</dbReference>
<dbReference type="Pfam" id="PF00656">
    <property type="entry name" value="Peptidase_C14"/>
    <property type="match status" value="1"/>
</dbReference>
<dbReference type="InterPro" id="IPR011600">
    <property type="entry name" value="Pept_C14_caspase"/>
</dbReference>
<accession>A0ABX1P369</accession>
<dbReference type="SUPFAM" id="SSF56436">
    <property type="entry name" value="C-type lectin-like"/>
    <property type="match status" value="1"/>
</dbReference>
<dbReference type="PROSITE" id="PS50222">
    <property type="entry name" value="EF_HAND_2"/>
    <property type="match status" value="1"/>
</dbReference>
<sequence>MGKLALLIGVSEYQPGLNPLPCAVKDVEAMRRVLTHPEIGNFADDDIKVLKNPQGQEIQYAIENLFADRQKEDLLLFYFSGHGIKDESGRLYLSTSTTRKQNNRLFKASAVAASVLHENMNESRSQRQVIILDCCFSGAIAQGLTVKDDGTVNLQEQLGGKGRAILTSSTSTQYSFEQEGSDLSIYTRYLVEGMEKGAADRDGDGWISIDELHEYASDKVKEAAPAMTPKFYPIEEGHKILLAKSPKDDPKVKYRKEVETRAKQGHEFSVFARRILDGKRDEWGLTPQEAAAIEEEVLQPYREYERKRHEYEQALIQAIDQEYPFSKTTQKDLKEYQQYLGLRDEDIASIEQRIITPKQAEYQRNLQQAQRLQQEQERTQQQKQQAELRELPETQSSPVSQPKSPSVIQTNIQTDIQTQRFEFEYATIIVKSKFLGIEKTWEINRHRGRAEFFIQNLGNDALLEMVAIPGGQFLMGSPENEPERLANESPQHTVTIQPFHMGKFPVTQAQWQAVAALPKVKIDLNPDPSSFKGANRPVEKVSWDNAIEFCARLANKTGKPYRLPSEAEWEYACRAGTTTPFHFGETITTDLANYNGNYIYASGPKGEYRGQTTEVGKFPSNAFGLYDMHGNIWEWCQDAWYESYEGAPADGTAWMSENDKNSRRLLRGSSWYGDPWRCRSGSRSRNARVNRVDDVGFRVVVARFRTS</sequence>
<dbReference type="InterPro" id="IPR042095">
    <property type="entry name" value="SUMF_sf"/>
</dbReference>
<dbReference type="PANTHER" id="PTHR23150">
    <property type="entry name" value="SULFATASE MODIFYING FACTOR 1, 2"/>
    <property type="match status" value="1"/>
</dbReference>
<dbReference type="InterPro" id="IPR018247">
    <property type="entry name" value="EF_Hand_1_Ca_BS"/>
</dbReference>
<dbReference type="Gene3D" id="3.40.50.1460">
    <property type="match status" value="1"/>
</dbReference>
<dbReference type="Gene3D" id="3.90.1580.10">
    <property type="entry name" value="paralog of FGE (formylglycine-generating enzyme)"/>
    <property type="match status" value="1"/>
</dbReference>
<keyword evidence="4" id="KW-1185">Reference proteome</keyword>
<dbReference type="InterPro" id="IPR002048">
    <property type="entry name" value="EF_hand_dom"/>
</dbReference>
<feature type="domain" description="EF-hand" evidence="2">
    <location>
        <begin position="200"/>
        <end position="222"/>
    </location>
</feature>
<dbReference type="InterPro" id="IPR005532">
    <property type="entry name" value="SUMF_dom"/>
</dbReference>
<dbReference type="InterPro" id="IPR051043">
    <property type="entry name" value="Sulfatase_Mod_Factor_Kinase"/>
</dbReference>
<proteinExistence type="predicted"/>
<evidence type="ECO:0000256" key="1">
    <source>
        <dbReference type="SAM" id="MobiDB-lite"/>
    </source>
</evidence>
<feature type="compositionally biased region" description="Low complexity" evidence="1">
    <location>
        <begin position="395"/>
        <end position="408"/>
    </location>
</feature>
<feature type="compositionally biased region" description="Basic and acidic residues" evidence="1">
    <location>
        <begin position="374"/>
        <end position="392"/>
    </location>
</feature>
<organism evidence="3 4">
    <name type="scientific">Brasilonema bromeliae SPC951</name>
    <dbReference type="NCBI Taxonomy" id="385972"/>
    <lineage>
        <taxon>Bacteria</taxon>
        <taxon>Bacillati</taxon>
        <taxon>Cyanobacteriota</taxon>
        <taxon>Cyanophyceae</taxon>
        <taxon>Nostocales</taxon>
        <taxon>Scytonemataceae</taxon>
        <taxon>Brasilonema</taxon>
        <taxon>Bromeliae group (in: Brasilonema)</taxon>
    </lineage>
</organism>
<dbReference type="InterPro" id="IPR016187">
    <property type="entry name" value="CTDL_fold"/>
</dbReference>
<dbReference type="InterPro" id="IPR029030">
    <property type="entry name" value="Caspase-like_dom_sf"/>
</dbReference>
<gene>
    <name evidence="3" type="ORF">DP116_04630</name>
</gene>
<dbReference type="Proteomes" id="UP000718564">
    <property type="component" value="Unassembled WGS sequence"/>
</dbReference>
<name>A0ABX1P369_9CYAN</name>
<evidence type="ECO:0000313" key="3">
    <source>
        <dbReference type="EMBL" id="NMG18769.1"/>
    </source>
</evidence>
<dbReference type="RefSeq" id="WP_169154056.1">
    <property type="nucleotide sequence ID" value="NZ_CAWPJE010000360.1"/>
</dbReference>
<reference evidence="3 4" key="1">
    <citation type="submission" date="2018-06" db="EMBL/GenBank/DDBJ databases">
        <title>Comparative genomics of Brasilonema spp. strains.</title>
        <authorList>
            <person name="Alvarenga D.O."/>
            <person name="Fiore M.F."/>
            <person name="Varani A.M."/>
        </authorList>
    </citation>
    <scope>NUCLEOTIDE SEQUENCE [LARGE SCALE GENOMIC DNA]</scope>
    <source>
        <strain evidence="3 4">SPC951</strain>
    </source>
</reference>
<dbReference type="EMBL" id="QMEB01000021">
    <property type="protein sequence ID" value="NMG18769.1"/>
    <property type="molecule type" value="Genomic_DNA"/>
</dbReference>